<comment type="caution">
    <text evidence="1">The sequence shown here is derived from an EMBL/GenBank/DDBJ whole genome shotgun (WGS) entry which is preliminary data.</text>
</comment>
<dbReference type="AlphaFoldDB" id="A0A428R809"/>
<protein>
    <submittedName>
        <fullName evidence="1">Uncharacterized protein</fullName>
    </submittedName>
</protein>
<sequence>MSTFEDHHYITTPKDSSAQLKIDDSTSLIRRGQVDPPIRIFLFSSVAVYLRFQTSSLSFSSFVRVFAD</sequence>
<evidence type="ECO:0000313" key="1">
    <source>
        <dbReference type="EMBL" id="RSL73670.1"/>
    </source>
</evidence>
<organism evidence="1 2">
    <name type="scientific">Fusarium duplospermum</name>
    <dbReference type="NCBI Taxonomy" id="1325734"/>
    <lineage>
        <taxon>Eukaryota</taxon>
        <taxon>Fungi</taxon>
        <taxon>Dikarya</taxon>
        <taxon>Ascomycota</taxon>
        <taxon>Pezizomycotina</taxon>
        <taxon>Sordariomycetes</taxon>
        <taxon>Hypocreomycetidae</taxon>
        <taxon>Hypocreales</taxon>
        <taxon>Nectriaceae</taxon>
        <taxon>Fusarium</taxon>
        <taxon>Fusarium solani species complex</taxon>
    </lineage>
</organism>
<evidence type="ECO:0000313" key="2">
    <source>
        <dbReference type="Proteomes" id="UP000288168"/>
    </source>
</evidence>
<reference evidence="1 2" key="1">
    <citation type="submission" date="2017-06" db="EMBL/GenBank/DDBJ databases">
        <title>Comparative genomic analysis of Ambrosia Fusariam Clade fungi.</title>
        <authorList>
            <person name="Stajich J.E."/>
            <person name="Carrillo J."/>
            <person name="Kijimoto T."/>
            <person name="Eskalen A."/>
            <person name="O'Donnell K."/>
            <person name="Kasson M."/>
        </authorList>
    </citation>
    <scope>NUCLEOTIDE SEQUENCE [LARGE SCALE GENOMIC DNA]</scope>
    <source>
        <strain evidence="1 2">NRRL62584</strain>
    </source>
</reference>
<name>A0A428R809_9HYPO</name>
<dbReference type="Proteomes" id="UP000288168">
    <property type="component" value="Unassembled WGS sequence"/>
</dbReference>
<accession>A0A428R809</accession>
<keyword evidence="2" id="KW-1185">Reference proteome</keyword>
<proteinExistence type="predicted"/>
<dbReference type="EMBL" id="NKCI01000001">
    <property type="protein sequence ID" value="RSL73670.1"/>
    <property type="molecule type" value="Genomic_DNA"/>
</dbReference>
<gene>
    <name evidence="1" type="ORF">CEP54_000018</name>
</gene>